<dbReference type="EMBL" id="AP022587">
    <property type="protein sequence ID" value="BBY22472.1"/>
    <property type="molecule type" value="Genomic_DNA"/>
</dbReference>
<evidence type="ECO:0000313" key="2">
    <source>
        <dbReference type="EMBL" id="BBY22472.1"/>
    </source>
</evidence>
<keyword evidence="1" id="KW-0812">Transmembrane</keyword>
<keyword evidence="3" id="KW-1185">Reference proteome</keyword>
<feature type="transmembrane region" description="Helical" evidence="1">
    <location>
        <begin position="256"/>
        <end position="276"/>
    </location>
</feature>
<feature type="transmembrane region" description="Helical" evidence="1">
    <location>
        <begin position="141"/>
        <end position="166"/>
    </location>
</feature>
<protein>
    <recommendedName>
        <fullName evidence="4">MFS transporter</fullName>
    </recommendedName>
</protein>
<dbReference type="InterPro" id="IPR036259">
    <property type="entry name" value="MFS_trans_sf"/>
</dbReference>
<feature type="transmembrane region" description="Helical" evidence="1">
    <location>
        <begin position="82"/>
        <end position="101"/>
    </location>
</feature>
<gene>
    <name evidence="2" type="ORF">MSTO_26770</name>
</gene>
<feature type="transmembrane region" description="Helical" evidence="1">
    <location>
        <begin position="230"/>
        <end position="250"/>
    </location>
</feature>
<dbReference type="Gene3D" id="1.20.1250.20">
    <property type="entry name" value="MFS general substrate transporter like domains"/>
    <property type="match status" value="1"/>
</dbReference>
<keyword evidence="1" id="KW-1133">Transmembrane helix</keyword>
<evidence type="ECO:0000256" key="1">
    <source>
        <dbReference type="SAM" id="Phobius"/>
    </source>
</evidence>
<accession>A0A7I7Q8S0</accession>
<feature type="transmembrane region" description="Helical" evidence="1">
    <location>
        <begin position="178"/>
        <end position="199"/>
    </location>
</feature>
<feature type="transmembrane region" description="Helical" evidence="1">
    <location>
        <begin position="312"/>
        <end position="340"/>
    </location>
</feature>
<reference evidence="2 3" key="1">
    <citation type="journal article" date="2019" name="Emerg. Microbes Infect.">
        <title>Comprehensive subspecies identification of 175 nontuberculous mycobacteria species based on 7547 genomic profiles.</title>
        <authorList>
            <person name="Matsumoto Y."/>
            <person name="Kinjo T."/>
            <person name="Motooka D."/>
            <person name="Nabeya D."/>
            <person name="Jung N."/>
            <person name="Uechi K."/>
            <person name="Horii T."/>
            <person name="Iida T."/>
            <person name="Fujita J."/>
            <person name="Nakamura S."/>
        </authorList>
    </citation>
    <scope>NUCLEOTIDE SEQUENCE [LARGE SCALE GENOMIC DNA]</scope>
    <source>
        <strain evidence="2 3">JCM 17783</strain>
    </source>
</reference>
<feature type="transmembrane region" description="Helical" evidence="1">
    <location>
        <begin position="288"/>
        <end position="306"/>
    </location>
</feature>
<feature type="transmembrane region" description="Helical" evidence="1">
    <location>
        <begin position="352"/>
        <end position="375"/>
    </location>
</feature>
<evidence type="ECO:0000313" key="3">
    <source>
        <dbReference type="Proteomes" id="UP000467130"/>
    </source>
</evidence>
<feature type="transmembrane region" description="Helical" evidence="1">
    <location>
        <begin position="36"/>
        <end position="61"/>
    </location>
</feature>
<feature type="transmembrane region" description="Helical" evidence="1">
    <location>
        <begin position="381"/>
        <end position="401"/>
    </location>
</feature>
<organism evidence="2 3">
    <name type="scientific">Mycobacterium stomatepiae</name>
    <dbReference type="NCBI Taxonomy" id="470076"/>
    <lineage>
        <taxon>Bacteria</taxon>
        <taxon>Bacillati</taxon>
        <taxon>Actinomycetota</taxon>
        <taxon>Actinomycetes</taxon>
        <taxon>Mycobacteriales</taxon>
        <taxon>Mycobacteriaceae</taxon>
        <taxon>Mycobacterium</taxon>
        <taxon>Mycobacterium simiae complex</taxon>
    </lineage>
</organism>
<proteinExistence type="predicted"/>
<dbReference type="KEGG" id="msto:MSTO_26770"/>
<dbReference type="AlphaFoldDB" id="A0A7I7Q8S0"/>
<dbReference type="SUPFAM" id="SSF103473">
    <property type="entry name" value="MFS general substrate transporter"/>
    <property type="match status" value="1"/>
</dbReference>
<evidence type="ECO:0008006" key="4">
    <source>
        <dbReference type="Google" id="ProtNLM"/>
    </source>
</evidence>
<sequence>MAALSAEVSAHTNPFPRLPSQGAFYTAGMQFSNSAVVLPFICAHLGLTWLAAFLFPAYGVGSIVGNSLSPAVLRRVGQMRHLVLAAMAATGAALIVCDAVIRWNGLLAAAVFLLTSAGGGVIVAISNVACPDITSGRLSALKLLSVQGAIASVAATIAALFVVPVLATADRMALHRDLLSLGAFGLAAAGFAALFVGPARSTSIAPRMSVRDTCRQGFGVARSQPWFRRYVITCLLFAPVTLGTTFYALRSAHQSGTLHVLVFLSTVGLVIGSALWRKIYQLFGLRGMLLGSAVLSAAAGVLSIAAESRGQWFHIWAYGTVFLLATVAALAVFAAAIAWIGVVAAEPHRAMLIGFCSTLLAIETTALGGALGGLAQNHSTIWPIVIVLILAVAAAVASLGAPPPLRAEAAGLAPGGGVPTT</sequence>
<keyword evidence="1" id="KW-0472">Membrane</keyword>
<feature type="transmembrane region" description="Helical" evidence="1">
    <location>
        <begin position="107"/>
        <end position="129"/>
    </location>
</feature>
<dbReference type="Proteomes" id="UP000467130">
    <property type="component" value="Chromosome"/>
</dbReference>
<name>A0A7I7Q8S0_9MYCO</name>
<dbReference type="RefSeq" id="WP_163790469.1">
    <property type="nucleotide sequence ID" value="NZ_AP022587.1"/>
</dbReference>